<accession>A0A2P6VMR3</accession>
<evidence type="ECO:0000313" key="2">
    <source>
        <dbReference type="EMBL" id="PSC75374.1"/>
    </source>
</evidence>
<sequence>MQSRCVSDPDAPILDLASAVYAAGRRHLGLPVDDCVFPESKYQDPDSLADAIILAGCREVQAADMHAHGNRLHRGSLGAQAESMAERLHRDPEPRAAQLVRHRVHEEWRRGDERVLRLADRVLALGLAEEAAAAAAAHESPEAAARRLLDIARRRLAAAQGNHISAGSDGAEVDSAFDTFDPPIRRHAVADVVLRRLQRGSGGGRKVPALSPVPEGGLEAEA</sequence>
<organism evidence="2 3">
    <name type="scientific">Micractinium conductrix</name>
    <dbReference type="NCBI Taxonomy" id="554055"/>
    <lineage>
        <taxon>Eukaryota</taxon>
        <taxon>Viridiplantae</taxon>
        <taxon>Chlorophyta</taxon>
        <taxon>core chlorophytes</taxon>
        <taxon>Trebouxiophyceae</taxon>
        <taxon>Chlorellales</taxon>
        <taxon>Chlorellaceae</taxon>
        <taxon>Chlorella clade</taxon>
        <taxon>Micractinium</taxon>
    </lineage>
</organism>
<evidence type="ECO:0000256" key="1">
    <source>
        <dbReference type="SAM" id="MobiDB-lite"/>
    </source>
</evidence>
<gene>
    <name evidence="2" type="ORF">C2E20_1326</name>
</gene>
<dbReference type="EMBL" id="LHPF02000002">
    <property type="protein sequence ID" value="PSC75374.1"/>
    <property type="molecule type" value="Genomic_DNA"/>
</dbReference>
<reference evidence="2 3" key="1">
    <citation type="journal article" date="2018" name="Plant J.">
        <title>Genome sequences of Chlorella sorokiniana UTEX 1602 and Micractinium conductrix SAG 241.80: implications to maltose excretion by a green alga.</title>
        <authorList>
            <person name="Arriola M.B."/>
            <person name="Velmurugan N."/>
            <person name="Zhang Y."/>
            <person name="Plunkett M.H."/>
            <person name="Hondzo H."/>
            <person name="Barney B.M."/>
        </authorList>
    </citation>
    <scope>NUCLEOTIDE SEQUENCE [LARGE SCALE GENOMIC DNA]</scope>
    <source>
        <strain evidence="2 3">SAG 241.80</strain>
    </source>
</reference>
<protein>
    <submittedName>
        <fullName evidence="2">GNAT family N-acetyltransferase</fullName>
    </submittedName>
</protein>
<dbReference type="Proteomes" id="UP000239649">
    <property type="component" value="Unassembled WGS sequence"/>
</dbReference>
<dbReference type="AlphaFoldDB" id="A0A2P6VMR3"/>
<name>A0A2P6VMR3_9CHLO</name>
<dbReference type="OrthoDB" id="509464at2759"/>
<feature type="region of interest" description="Disordered" evidence="1">
    <location>
        <begin position="200"/>
        <end position="222"/>
    </location>
</feature>
<comment type="caution">
    <text evidence="2">The sequence shown here is derived from an EMBL/GenBank/DDBJ whole genome shotgun (WGS) entry which is preliminary data.</text>
</comment>
<dbReference type="GO" id="GO:0016740">
    <property type="term" value="F:transferase activity"/>
    <property type="evidence" value="ECO:0007669"/>
    <property type="project" value="UniProtKB-KW"/>
</dbReference>
<evidence type="ECO:0000313" key="3">
    <source>
        <dbReference type="Proteomes" id="UP000239649"/>
    </source>
</evidence>
<proteinExistence type="predicted"/>
<keyword evidence="3" id="KW-1185">Reference proteome</keyword>